<dbReference type="Proteomes" id="UP001050975">
    <property type="component" value="Unassembled WGS sequence"/>
</dbReference>
<protein>
    <submittedName>
        <fullName evidence="1">Uncharacterized protein</fullName>
    </submittedName>
</protein>
<sequence length="54" mass="6285">MLKTLQSMDIQNFCRKATAEEISFYDSQLYPLQERVFEIASVYEDRIYLTGGTA</sequence>
<dbReference type="EMBL" id="BLAY01000022">
    <property type="protein sequence ID" value="GET37078.1"/>
    <property type="molecule type" value="Genomic_DNA"/>
</dbReference>
<keyword evidence="2" id="KW-1185">Reference proteome</keyword>
<proteinExistence type="predicted"/>
<gene>
    <name evidence="1" type="ORF">MiSe_18310</name>
</gene>
<name>A0AAV3X6U9_9CYAN</name>
<accession>A0AAV3X6U9</accession>
<dbReference type="RefSeq" id="WP_226577945.1">
    <property type="nucleotide sequence ID" value="NZ_BLAY01000022.1"/>
</dbReference>
<dbReference type="AlphaFoldDB" id="A0AAV3X6U9"/>
<evidence type="ECO:0000313" key="2">
    <source>
        <dbReference type="Proteomes" id="UP001050975"/>
    </source>
</evidence>
<organism evidence="1 2">
    <name type="scientific">Microseira wollei NIES-4236</name>
    <dbReference type="NCBI Taxonomy" id="2530354"/>
    <lineage>
        <taxon>Bacteria</taxon>
        <taxon>Bacillati</taxon>
        <taxon>Cyanobacteriota</taxon>
        <taxon>Cyanophyceae</taxon>
        <taxon>Oscillatoriophycideae</taxon>
        <taxon>Aerosakkonematales</taxon>
        <taxon>Aerosakkonemataceae</taxon>
        <taxon>Microseira</taxon>
    </lineage>
</organism>
<evidence type="ECO:0000313" key="1">
    <source>
        <dbReference type="EMBL" id="GET37078.1"/>
    </source>
</evidence>
<comment type="caution">
    <text evidence="1">The sequence shown here is derived from an EMBL/GenBank/DDBJ whole genome shotgun (WGS) entry which is preliminary data.</text>
</comment>
<reference evidence="1" key="1">
    <citation type="submission" date="2019-10" db="EMBL/GenBank/DDBJ databases">
        <title>Draft genome sequece of Microseira wollei NIES-4236.</title>
        <authorList>
            <person name="Yamaguchi H."/>
            <person name="Suzuki S."/>
            <person name="Kawachi M."/>
        </authorList>
    </citation>
    <scope>NUCLEOTIDE SEQUENCE</scope>
    <source>
        <strain evidence="1">NIES-4236</strain>
    </source>
</reference>